<gene>
    <name evidence="2" type="ORF">TRFO_22076</name>
</gene>
<dbReference type="RefSeq" id="XP_068362292.1">
    <property type="nucleotide sequence ID" value="XM_068502350.1"/>
</dbReference>
<evidence type="ECO:0000313" key="3">
    <source>
        <dbReference type="Proteomes" id="UP000179807"/>
    </source>
</evidence>
<feature type="transmembrane region" description="Helical" evidence="1">
    <location>
        <begin position="292"/>
        <end position="316"/>
    </location>
</feature>
<name>A0A1J4KH49_9EUKA</name>
<feature type="transmembrane region" description="Helical" evidence="1">
    <location>
        <begin position="262"/>
        <end position="280"/>
    </location>
</feature>
<feature type="transmembrane region" description="Helical" evidence="1">
    <location>
        <begin position="196"/>
        <end position="224"/>
    </location>
</feature>
<comment type="caution">
    <text evidence="2">The sequence shown here is derived from an EMBL/GenBank/DDBJ whole genome shotgun (WGS) entry which is preliminary data.</text>
</comment>
<feature type="transmembrane region" description="Helical" evidence="1">
    <location>
        <begin position="157"/>
        <end position="176"/>
    </location>
</feature>
<evidence type="ECO:0000313" key="2">
    <source>
        <dbReference type="EMBL" id="OHT09156.1"/>
    </source>
</evidence>
<reference evidence="2" key="1">
    <citation type="submission" date="2016-10" db="EMBL/GenBank/DDBJ databases">
        <authorList>
            <person name="Benchimol M."/>
            <person name="Almeida L.G."/>
            <person name="Vasconcelos A.T."/>
            <person name="Perreira-Neves A."/>
            <person name="Rosa I.A."/>
            <person name="Tasca T."/>
            <person name="Bogo M.R."/>
            <person name="de Souza W."/>
        </authorList>
    </citation>
    <scope>NUCLEOTIDE SEQUENCE [LARGE SCALE GENOMIC DNA]</scope>
    <source>
        <strain evidence="2">K</strain>
    </source>
</reference>
<accession>A0A1J4KH49</accession>
<keyword evidence="3" id="KW-1185">Reference proteome</keyword>
<dbReference type="GeneID" id="94837054"/>
<keyword evidence="1" id="KW-0812">Transmembrane</keyword>
<feature type="transmembrane region" description="Helical" evidence="1">
    <location>
        <begin position="123"/>
        <end position="145"/>
    </location>
</feature>
<feature type="transmembrane region" description="Helical" evidence="1">
    <location>
        <begin position="322"/>
        <end position="342"/>
    </location>
</feature>
<keyword evidence="1" id="KW-1133">Transmembrane helix</keyword>
<dbReference type="VEuPathDB" id="TrichDB:TRFO_22076"/>
<evidence type="ECO:0000256" key="1">
    <source>
        <dbReference type="SAM" id="Phobius"/>
    </source>
</evidence>
<dbReference type="EMBL" id="MLAK01000647">
    <property type="protein sequence ID" value="OHT09156.1"/>
    <property type="molecule type" value="Genomic_DNA"/>
</dbReference>
<proteinExistence type="predicted"/>
<protein>
    <submittedName>
        <fullName evidence="2">Uncharacterized protein</fullName>
    </submittedName>
</protein>
<dbReference type="Proteomes" id="UP000179807">
    <property type="component" value="Unassembled WGS sequence"/>
</dbReference>
<feature type="transmembrane region" description="Helical" evidence="1">
    <location>
        <begin position="236"/>
        <end position="256"/>
    </location>
</feature>
<keyword evidence="1" id="KW-0472">Membrane</keyword>
<feature type="transmembrane region" description="Helical" evidence="1">
    <location>
        <begin position="67"/>
        <end position="89"/>
    </location>
</feature>
<organism evidence="2 3">
    <name type="scientific">Tritrichomonas foetus</name>
    <dbReference type="NCBI Taxonomy" id="1144522"/>
    <lineage>
        <taxon>Eukaryota</taxon>
        <taxon>Metamonada</taxon>
        <taxon>Parabasalia</taxon>
        <taxon>Tritrichomonadida</taxon>
        <taxon>Tritrichomonadidae</taxon>
        <taxon>Tritrichomonas</taxon>
    </lineage>
</organism>
<sequence>MNDIHSKLSEDTNLLGHLNNITDQFKVIGDRNSSEQNQKNLVDSTTYQGSLMILFNELAQTYIFSTFYWIFQFLIPAIQILALMISPFISSIWETSNGTGKFIKILTCMISFSPNTYKDEFDIAGTVVISTIYVIIGIWFSILPLFYMKFKQYPKPILYISVLFYQIVVPMLILPFSANASLVFTLISDSITGASVFLVILIIIITALIIIGFIFLSSFTSFLISPSSSFTASYGGYHPTLVVVSSCVYIFLTKLAQLFEPWLEILIIVLHIGINAFFIYESFQFDFVKFGMNVYSSSYYSSIIIAHILNIIKIGGVNVPDLVRIIVPYSCFILFGIFYYFFFSKIESVALSILSVDDLHTDEMKKEYYDSLGIHSAQQFIRLCRIGMSNLPPLYIDWTFPVYSCEITSNEKLLLSTALFVSFFPAEQQAADYFIDRISKNIMTSFRDRFIMFRIKSIYAKRFASNSHISNKVYQQAKIESENTLIEIRDFWITISSSPELIFLADLELLGSKLKRTKRKWKEALEQFPNDSRFPDGFSYFLLETMVDPENGVFMKLKSNHLMKGFAADLDKIYRAFAVARPMILKNKICDKKGNIKRNAFELTNGMTTTTISTTAVEKLADDIDSGILDKMIKELYLWPNIRKLLYNATSHYKPRLSTL</sequence>
<dbReference type="AlphaFoldDB" id="A0A1J4KH49"/>